<dbReference type="SMART" id="SM00100">
    <property type="entry name" value="cNMP"/>
    <property type="match status" value="1"/>
</dbReference>
<dbReference type="SUPFAM" id="SSF51206">
    <property type="entry name" value="cAMP-binding domain-like"/>
    <property type="match status" value="1"/>
</dbReference>
<name>A0A327T7B1_9SPHI</name>
<dbReference type="InterPro" id="IPR014710">
    <property type="entry name" value="RmlC-like_jellyroll"/>
</dbReference>
<dbReference type="Pfam" id="PF00027">
    <property type="entry name" value="cNMP_binding"/>
    <property type="match status" value="1"/>
</dbReference>
<dbReference type="InterPro" id="IPR018490">
    <property type="entry name" value="cNMP-bd_dom_sf"/>
</dbReference>
<comment type="caution">
    <text evidence="2">The sequence shown here is derived from an EMBL/GenBank/DDBJ whole genome shotgun (WGS) entry which is preliminary data.</text>
</comment>
<organism evidence="2 3">
    <name type="scientific">Pedobacter cryoconitis</name>
    <dbReference type="NCBI Taxonomy" id="188932"/>
    <lineage>
        <taxon>Bacteria</taxon>
        <taxon>Pseudomonadati</taxon>
        <taxon>Bacteroidota</taxon>
        <taxon>Sphingobacteriia</taxon>
        <taxon>Sphingobacteriales</taxon>
        <taxon>Sphingobacteriaceae</taxon>
        <taxon>Pedobacter</taxon>
    </lineage>
</organism>
<feature type="domain" description="Cyclic nucleotide-binding" evidence="1">
    <location>
        <begin position="10"/>
        <end position="131"/>
    </location>
</feature>
<evidence type="ECO:0000313" key="3">
    <source>
        <dbReference type="Proteomes" id="UP000249754"/>
    </source>
</evidence>
<accession>A0A327T7B1</accession>
<evidence type="ECO:0000313" key="2">
    <source>
        <dbReference type="EMBL" id="RAJ37219.1"/>
    </source>
</evidence>
<dbReference type="EMBL" id="QLLR01000001">
    <property type="protein sequence ID" value="RAJ37219.1"/>
    <property type="molecule type" value="Genomic_DNA"/>
</dbReference>
<evidence type="ECO:0000259" key="1">
    <source>
        <dbReference type="PROSITE" id="PS50042"/>
    </source>
</evidence>
<proteinExistence type="predicted"/>
<dbReference type="RefSeq" id="WP_111631952.1">
    <property type="nucleotide sequence ID" value="NZ_QLLR01000001.1"/>
</dbReference>
<dbReference type="AlphaFoldDB" id="A0A327T7B1"/>
<gene>
    <name evidence="2" type="ORF">LY11_00295</name>
</gene>
<reference evidence="2 3" key="1">
    <citation type="submission" date="2018-06" db="EMBL/GenBank/DDBJ databases">
        <title>Genomic Encyclopedia of Archaeal and Bacterial Type Strains, Phase II (KMG-II): from individual species to whole genera.</title>
        <authorList>
            <person name="Goeker M."/>
        </authorList>
    </citation>
    <scope>NUCLEOTIDE SEQUENCE [LARGE SCALE GENOMIC DNA]</scope>
    <source>
        <strain evidence="2 3">DSM 14825</strain>
    </source>
</reference>
<dbReference type="InterPro" id="IPR000595">
    <property type="entry name" value="cNMP-bd_dom"/>
</dbReference>
<dbReference type="Gene3D" id="2.60.120.10">
    <property type="entry name" value="Jelly Rolls"/>
    <property type="match status" value="1"/>
</dbReference>
<dbReference type="STRING" id="188932.AY601_2683"/>
<dbReference type="PROSITE" id="PS51257">
    <property type="entry name" value="PROKAR_LIPOPROTEIN"/>
    <property type="match status" value="1"/>
</dbReference>
<dbReference type="OrthoDB" id="9152304at2"/>
<dbReference type="Proteomes" id="UP000249754">
    <property type="component" value="Unassembled WGS sequence"/>
</dbReference>
<dbReference type="CDD" id="cd00038">
    <property type="entry name" value="CAP_ED"/>
    <property type="match status" value="1"/>
</dbReference>
<protein>
    <submittedName>
        <fullName evidence="2">CRP-like cAMP-binding protein</fullName>
    </submittedName>
</protein>
<sequence length="189" mass="21935">MDSFVKALNSYAPLSAACITEVIKIVRPKTILKHDFLLREGSIPRTIAFVKKGLFSYYYTTEEGNVVIKKFFAENSFVASTSALLQKQPSLFNIYALEDAEVLEYDFSAFLQLIEKFPDLAMFYIKYMEKHWIIAKEVLEITAKYQNAKERYLAFLLRYPGLNERLKQHHVASYLGITPTQLSRIRKEL</sequence>
<dbReference type="PROSITE" id="PS50042">
    <property type="entry name" value="CNMP_BINDING_3"/>
    <property type="match status" value="1"/>
</dbReference>